<keyword evidence="5 13" id="KW-0732">Signal</keyword>
<dbReference type="PROSITE" id="PS00134">
    <property type="entry name" value="TRYPSIN_HIS"/>
    <property type="match status" value="1"/>
</dbReference>
<dbReference type="InterPro" id="IPR009003">
    <property type="entry name" value="Peptidase_S1_PA"/>
</dbReference>
<dbReference type="SUPFAM" id="SSF50494">
    <property type="entry name" value="Trypsin-like serine proteases"/>
    <property type="match status" value="1"/>
</dbReference>
<dbReference type="AlphaFoldDB" id="A0A9N9WZH7"/>
<comment type="similarity">
    <text evidence="11">Belongs to the peptidase S1 family. CLIP subfamily.</text>
</comment>
<keyword evidence="16" id="KW-1185">Reference proteome</keyword>
<keyword evidence="4" id="KW-0645">Protease</keyword>
<dbReference type="InterPro" id="IPR050328">
    <property type="entry name" value="Dev_Immune_Receptor"/>
</dbReference>
<dbReference type="SUPFAM" id="SSF52058">
    <property type="entry name" value="L domain-like"/>
    <property type="match status" value="1"/>
</dbReference>
<evidence type="ECO:0000256" key="3">
    <source>
        <dbReference type="ARBA" id="ARBA00022614"/>
    </source>
</evidence>
<evidence type="ECO:0000256" key="11">
    <source>
        <dbReference type="ARBA" id="ARBA00024195"/>
    </source>
</evidence>
<evidence type="ECO:0000256" key="4">
    <source>
        <dbReference type="ARBA" id="ARBA00022670"/>
    </source>
</evidence>
<evidence type="ECO:0000259" key="14">
    <source>
        <dbReference type="PROSITE" id="PS50240"/>
    </source>
</evidence>
<dbReference type="PANTHER" id="PTHR24373">
    <property type="entry name" value="SLIT RELATED LEUCINE-RICH REPEAT NEURONAL PROTEIN"/>
    <property type="match status" value="1"/>
</dbReference>
<dbReference type="InterPro" id="IPR001254">
    <property type="entry name" value="Trypsin_dom"/>
</dbReference>
<dbReference type="Gene3D" id="3.80.10.10">
    <property type="entry name" value="Ribonuclease Inhibitor"/>
    <property type="match status" value="2"/>
</dbReference>
<feature type="coiled-coil region" evidence="12">
    <location>
        <begin position="704"/>
        <end position="731"/>
    </location>
</feature>
<feature type="signal peptide" evidence="13">
    <location>
        <begin position="1"/>
        <end position="20"/>
    </location>
</feature>
<dbReference type="PROSITE" id="PS50240">
    <property type="entry name" value="TRYPSIN_DOM"/>
    <property type="match status" value="1"/>
</dbReference>
<evidence type="ECO:0000256" key="7">
    <source>
        <dbReference type="ARBA" id="ARBA00022801"/>
    </source>
</evidence>
<evidence type="ECO:0000313" key="16">
    <source>
        <dbReference type="Proteomes" id="UP001153620"/>
    </source>
</evidence>
<keyword evidence="10" id="KW-1015">Disulfide bond</keyword>
<protein>
    <recommendedName>
        <fullName evidence="14">Peptidase S1 domain-containing protein</fullName>
    </recommendedName>
</protein>
<dbReference type="Proteomes" id="UP001153620">
    <property type="component" value="Chromosome 4"/>
</dbReference>
<evidence type="ECO:0000256" key="5">
    <source>
        <dbReference type="ARBA" id="ARBA00022729"/>
    </source>
</evidence>
<keyword evidence="8" id="KW-0720">Serine protease</keyword>
<dbReference type="EMBL" id="OU895880">
    <property type="protein sequence ID" value="CAG9812281.1"/>
    <property type="molecule type" value="Genomic_DNA"/>
</dbReference>
<name>A0A9N9WZH7_9DIPT</name>
<dbReference type="InterPro" id="IPR043504">
    <property type="entry name" value="Peptidase_S1_PA_chymotrypsin"/>
</dbReference>
<feature type="chain" id="PRO_5040394964" description="Peptidase S1 domain-containing protein" evidence="13">
    <location>
        <begin position="21"/>
        <end position="733"/>
    </location>
</feature>
<evidence type="ECO:0000256" key="8">
    <source>
        <dbReference type="ARBA" id="ARBA00022825"/>
    </source>
</evidence>
<dbReference type="GO" id="GO:0031012">
    <property type="term" value="C:extracellular matrix"/>
    <property type="evidence" value="ECO:0007669"/>
    <property type="project" value="TreeGrafter"/>
</dbReference>
<keyword evidence="9" id="KW-0865">Zymogen</keyword>
<dbReference type="PROSITE" id="PS51450">
    <property type="entry name" value="LRR"/>
    <property type="match status" value="4"/>
</dbReference>
<keyword evidence="6" id="KW-0677">Repeat</keyword>
<feature type="domain" description="Peptidase S1" evidence="14">
    <location>
        <begin position="451"/>
        <end position="699"/>
    </location>
</feature>
<evidence type="ECO:0000256" key="9">
    <source>
        <dbReference type="ARBA" id="ARBA00023145"/>
    </source>
</evidence>
<dbReference type="SMART" id="SM00364">
    <property type="entry name" value="LRR_BAC"/>
    <property type="match status" value="4"/>
</dbReference>
<dbReference type="PRINTS" id="PR00722">
    <property type="entry name" value="CHYMOTRYPSIN"/>
</dbReference>
<reference evidence="15" key="1">
    <citation type="submission" date="2022-01" db="EMBL/GenBank/DDBJ databases">
        <authorList>
            <person name="King R."/>
        </authorList>
    </citation>
    <scope>NUCLEOTIDE SEQUENCE</scope>
</reference>
<gene>
    <name evidence="15" type="ORF">CHIRRI_LOCUS15086</name>
</gene>
<dbReference type="Pfam" id="PF00089">
    <property type="entry name" value="Trypsin"/>
    <property type="match status" value="1"/>
</dbReference>
<sequence length="733" mass="82816">MKPKSLLLLIFFVIITKVHAELIDCNFEVDDVQFYDGFEGEHKDVLSYGCKIQNIGVNDEGNDIKVNGDHMENQTDEDVTYFINEIEIVDYLASFTSDLCSKYPNLMMIHLRFFDIEKLEENSLENCQNLKILNFYGNNITEIPENVFFQNHELTEINIIHNELTTLPQNLFENQAELQWLNLRVNQINSLPSKIFKPLQKLHILNLGANKLQNINSAWFESLEDLKELFLDENQISQIHPDVFRPLQNLEGLDLSFNDFISQKYDQYKHVKSLKSLSLGANELRDLPKKIFLPLKNLEKLWLYGNQLSVVHSEWFGVHKNLVKLDLFYNKVTAVDERLIENSPIAEVDMEGNVCNNQTFEDRIEMRANLSLCFSNYKGQYPSSGTTRRPYQPVRTYATRGTTQRTISSIKTTRKLRITTATTQKSTTASSTLEEPIIINCGKTITGVQTVVGGTQTPRGAYPWNVALLHNKNTTQLKYKYFCGGTLISNKTVVTAAHCLKGKFGSHEFEASDIIVALGVHDLKKSFESGRTNIAVKYVYAHPDWNSNIASFEADIAVLELEHEIQFTNFIQPICLAHSGLNSVATGFVAGFGKSEAGHVENIARTVTVPIHDSKVCAESKDHESILGARSICGGSADGIGVCEGDSGSGLIIQKDGIHFIRGIVSASLYAPLYGCNVQAYSVFTDITKFRSWVMTQEDPHTQLLRIQAERDAYKNKLKELEEAKKIRARRSL</sequence>
<dbReference type="InterPro" id="IPR032675">
    <property type="entry name" value="LRR_dom_sf"/>
</dbReference>
<dbReference type="InterPro" id="IPR003591">
    <property type="entry name" value="Leu-rich_rpt_typical-subtyp"/>
</dbReference>
<dbReference type="GO" id="GO:0006508">
    <property type="term" value="P:proteolysis"/>
    <property type="evidence" value="ECO:0007669"/>
    <property type="project" value="UniProtKB-KW"/>
</dbReference>
<dbReference type="InterPro" id="IPR001611">
    <property type="entry name" value="Leu-rich_rpt"/>
</dbReference>
<evidence type="ECO:0000256" key="6">
    <source>
        <dbReference type="ARBA" id="ARBA00022737"/>
    </source>
</evidence>
<dbReference type="InterPro" id="IPR018114">
    <property type="entry name" value="TRYPSIN_HIS"/>
</dbReference>
<dbReference type="Pfam" id="PF13855">
    <property type="entry name" value="LRR_8"/>
    <property type="match status" value="3"/>
</dbReference>
<dbReference type="InterPro" id="IPR001314">
    <property type="entry name" value="Peptidase_S1A"/>
</dbReference>
<evidence type="ECO:0000256" key="2">
    <source>
        <dbReference type="ARBA" id="ARBA00022525"/>
    </source>
</evidence>
<evidence type="ECO:0000256" key="1">
    <source>
        <dbReference type="ARBA" id="ARBA00004613"/>
    </source>
</evidence>
<dbReference type="GO" id="GO:0004252">
    <property type="term" value="F:serine-type endopeptidase activity"/>
    <property type="evidence" value="ECO:0007669"/>
    <property type="project" value="InterPro"/>
</dbReference>
<dbReference type="CDD" id="cd00190">
    <property type="entry name" value="Tryp_SPc"/>
    <property type="match status" value="1"/>
</dbReference>
<dbReference type="FunFam" id="3.80.10.10:FF:001164">
    <property type="entry name" value="GH01279p"/>
    <property type="match status" value="1"/>
</dbReference>
<proteinExistence type="inferred from homology"/>
<comment type="subcellular location">
    <subcellularLocation>
        <location evidence="1">Secreted</location>
    </subcellularLocation>
</comment>
<evidence type="ECO:0000256" key="10">
    <source>
        <dbReference type="ARBA" id="ARBA00023157"/>
    </source>
</evidence>
<keyword evidence="7" id="KW-0378">Hydrolase</keyword>
<dbReference type="FunFam" id="2.40.10.10:FF:000146">
    <property type="entry name" value="Serine protease 53"/>
    <property type="match status" value="1"/>
</dbReference>
<accession>A0A9N9WZH7</accession>
<keyword evidence="2" id="KW-0964">Secreted</keyword>
<dbReference type="SMART" id="SM00020">
    <property type="entry name" value="Tryp_SPc"/>
    <property type="match status" value="1"/>
</dbReference>
<evidence type="ECO:0000313" key="15">
    <source>
        <dbReference type="EMBL" id="CAG9812281.1"/>
    </source>
</evidence>
<evidence type="ECO:0000256" key="12">
    <source>
        <dbReference type="SAM" id="Coils"/>
    </source>
</evidence>
<dbReference type="PANTHER" id="PTHR24373:SF370">
    <property type="entry name" value="FISH-LIPS, ISOFORM E"/>
    <property type="match status" value="1"/>
</dbReference>
<keyword evidence="3" id="KW-0433">Leucine-rich repeat</keyword>
<dbReference type="GO" id="GO:0005615">
    <property type="term" value="C:extracellular space"/>
    <property type="evidence" value="ECO:0007669"/>
    <property type="project" value="TreeGrafter"/>
</dbReference>
<keyword evidence="12" id="KW-0175">Coiled coil</keyword>
<organism evidence="15 16">
    <name type="scientific">Chironomus riparius</name>
    <dbReference type="NCBI Taxonomy" id="315576"/>
    <lineage>
        <taxon>Eukaryota</taxon>
        <taxon>Metazoa</taxon>
        <taxon>Ecdysozoa</taxon>
        <taxon>Arthropoda</taxon>
        <taxon>Hexapoda</taxon>
        <taxon>Insecta</taxon>
        <taxon>Pterygota</taxon>
        <taxon>Neoptera</taxon>
        <taxon>Endopterygota</taxon>
        <taxon>Diptera</taxon>
        <taxon>Nematocera</taxon>
        <taxon>Chironomoidea</taxon>
        <taxon>Chironomidae</taxon>
        <taxon>Chironominae</taxon>
        <taxon>Chironomus</taxon>
    </lineage>
</organism>
<dbReference type="SMART" id="SM00369">
    <property type="entry name" value="LRR_TYP"/>
    <property type="match status" value="8"/>
</dbReference>
<evidence type="ECO:0000256" key="13">
    <source>
        <dbReference type="SAM" id="SignalP"/>
    </source>
</evidence>
<dbReference type="Gene3D" id="2.40.10.10">
    <property type="entry name" value="Trypsin-like serine proteases"/>
    <property type="match status" value="1"/>
</dbReference>
<reference evidence="15" key="2">
    <citation type="submission" date="2022-10" db="EMBL/GenBank/DDBJ databases">
        <authorList>
            <consortium name="ENA_rothamsted_submissions"/>
            <consortium name="culmorum"/>
            <person name="King R."/>
        </authorList>
    </citation>
    <scope>NUCLEOTIDE SEQUENCE</scope>
</reference>
<dbReference type="OrthoDB" id="6615299at2759"/>